<comment type="caution">
    <text evidence="2">The sequence shown here is derived from an EMBL/GenBank/DDBJ whole genome shotgun (WGS) entry which is preliminary data.</text>
</comment>
<feature type="region of interest" description="Disordered" evidence="1">
    <location>
        <begin position="1"/>
        <end position="42"/>
    </location>
</feature>
<evidence type="ECO:0000313" key="2">
    <source>
        <dbReference type="EMBL" id="KAL1519031.1"/>
    </source>
</evidence>
<keyword evidence="3" id="KW-1185">Reference proteome</keyword>
<feature type="compositionally biased region" description="Low complexity" evidence="1">
    <location>
        <begin position="31"/>
        <end position="40"/>
    </location>
</feature>
<sequence>MSPGRPRRNSLLPERFRSAPEDQPQREVARPRSASAPSPSQLDVEIRPVGVSSAASMASQTRTVAPSAACALDDWRSLVDTSYAPSVVATTSPVHVILEGIRDLNQGARRARAPSVVAAARLVPFMTVEMIATFLGCPQSELQALGPAFVAADAVRVISSGWSAGLLTGARSTWLRLLRFASARGRLPSLGQPRISGYVVREFLDDVDRRARRTYESRGRSLPGDAQGSTARRGVAGHLTFLASRLSFPVDMSSASVRRALAQTKKRLVPKSAPPLGIRMLCVLSWLTQYGQTQFIRGHAAAWLAMAMFSTRFVNAQRSRLVSVKEGVVFATCDLDAKAPTGSQVGRPMWTSTLDPLGSAAWVDELVAMRDADPRAGSSDPSYFLRDTNSPDGNPARASAWLDGPCPNGRRAMRSLRALGAMSPWALPAKVLASFTGHSPRHDLPNVSRAGGDSLADTNELGRWSGCRSGQTGGVDDGLRSATNAVGSSAPRQYAMPALYSAAAAAEVVPAIVERQLMRLRAVVAAHGPANLPLEGGWSLIREFERGRHSGGISLAQAEPALAQCPLLAMRTVGI</sequence>
<dbReference type="EMBL" id="JBGBPQ010000010">
    <property type="protein sequence ID" value="KAL1519031.1"/>
    <property type="molecule type" value="Genomic_DNA"/>
</dbReference>
<organism evidence="2 3">
    <name type="scientific">Prymnesium parvum</name>
    <name type="common">Toxic golden alga</name>
    <dbReference type="NCBI Taxonomy" id="97485"/>
    <lineage>
        <taxon>Eukaryota</taxon>
        <taxon>Haptista</taxon>
        <taxon>Haptophyta</taxon>
        <taxon>Prymnesiophyceae</taxon>
        <taxon>Prymnesiales</taxon>
        <taxon>Prymnesiaceae</taxon>
        <taxon>Prymnesium</taxon>
    </lineage>
</organism>
<protein>
    <submittedName>
        <fullName evidence="2">Uncharacterized protein</fullName>
    </submittedName>
</protein>
<accession>A0AB34JE48</accession>
<reference evidence="2 3" key="1">
    <citation type="journal article" date="2024" name="Science">
        <title>Giant polyketide synthase enzymes in the biosynthesis of giant marine polyether toxins.</title>
        <authorList>
            <person name="Fallon T.R."/>
            <person name="Shende V.V."/>
            <person name="Wierzbicki I.H."/>
            <person name="Pendleton A.L."/>
            <person name="Watervoot N.F."/>
            <person name="Auber R.P."/>
            <person name="Gonzalez D.J."/>
            <person name="Wisecaver J.H."/>
            <person name="Moore B.S."/>
        </authorList>
    </citation>
    <scope>NUCLEOTIDE SEQUENCE [LARGE SCALE GENOMIC DNA]</scope>
    <source>
        <strain evidence="2 3">12B1</strain>
    </source>
</reference>
<feature type="compositionally biased region" description="Basic and acidic residues" evidence="1">
    <location>
        <begin position="14"/>
        <end position="30"/>
    </location>
</feature>
<dbReference type="AlphaFoldDB" id="A0AB34JE48"/>
<dbReference type="Proteomes" id="UP001515480">
    <property type="component" value="Unassembled WGS sequence"/>
</dbReference>
<name>A0AB34JE48_PRYPA</name>
<evidence type="ECO:0000313" key="3">
    <source>
        <dbReference type="Proteomes" id="UP001515480"/>
    </source>
</evidence>
<proteinExistence type="predicted"/>
<gene>
    <name evidence="2" type="ORF">AB1Y20_003299</name>
</gene>
<evidence type="ECO:0000256" key="1">
    <source>
        <dbReference type="SAM" id="MobiDB-lite"/>
    </source>
</evidence>